<evidence type="ECO:0000256" key="1">
    <source>
        <dbReference type="ARBA" id="ARBA00007074"/>
    </source>
</evidence>
<accession>A0A1G6XH13</accession>
<evidence type="ECO:0000256" key="5">
    <source>
        <dbReference type="SAM" id="MobiDB-lite"/>
    </source>
</evidence>
<keyword evidence="8" id="KW-1185">Reference proteome</keyword>
<feature type="region of interest" description="Disordered" evidence="5">
    <location>
        <begin position="146"/>
        <end position="182"/>
    </location>
</feature>
<gene>
    <name evidence="7" type="ORF">SAMN05216410_0138</name>
</gene>
<reference evidence="7 8" key="1">
    <citation type="submission" date="2016-09" db="EMBL/GenBank/DDBJ databases">
        <authorList>
            <person name="Capua I."/>
            <person name="De Benedictis P."/>
            <person name="Joannis T."/>
            <person name="Lombin L.H."/>
            <person name="Cattoli G."/>
        </authorList>
    </citation>
    <scope>NUCLEOTIDE SEQUENCE [LARGE SCALE GENOMIC DNA]</scope>
    <source>
        <strain evidence="7 8">ISLP-3</strain>
    </source>
</reference>
<protein>
    <submittedName>
        <fullName evidence="7">Cell wall-associated hydrolase, NlpC family</fullName>
    </submittedName>
</protein>
<feature type="compositionally biased region" description="Low complexity" evidence="5">
    <location>
        <begin position="154"/>
        <end position="172"/>
    </location>
</feature>
<evidence type="ECO:0000313" key="8">
    <source>
        <dbReference type="Proteomes" id="UP000199039"/>
    </source>
</evidence>
<evidence type="ECO:0000313" key="7">
    <source>
        <dbReference type="EMBL" id="SDD77341.1"/>
    </source>
</evidence>
<keyword evidence="3 7" id="KW-0378">Hydrolase</keyword>
<proteinExistence type="inferred from homology"/>
<keyword evidence="2" id="KW-0645">Protease</keyword>
<dbReference type="AlphaFoldDB" id="A0A1G6XH13"/>
<dbReference type="Proteomes" id="UP000199039">
    <property type="component" value="Unassembled WGS sequence"/>
</dbReference>
<feature type="compositionally biased region" description="Polar residues" evidence="5">
    <location>
        <begin position="173"/>
        <end position="182"/>
    </location>
</feature>
<evidence type="ECO:0000256" key="4">
    <source>
        <dbReference type="ARBA" id="ARBA00022807"/>
    </source>
</evidence>
<dbReference type="PROSITE" id="PS51935">
    <property type="entry name" value="NLPC_P60"/>
    <property type="match status" value="1"/>
</dbReference>
<dbReference type="InterPro" id="IPR000064">
    <property type="entry name" value="NLP_P60_dom"/>
</dbReference>
<dbReference type="PANTHER" id="PTHR47053">
    <property type="entry name" value="MUREIN DD-ENDOPEPTIDASE MEPH-RELATED"/>
    <property type="match status" value="1"/>
</dbReference>
<evidence type="ECO:0000259" key="6">
    <source>
        <dbReference type="PROSITE" id="PS51935"/>
    </source>
</evidence>
<dbReference type="GO" id="GO:0006508">
    <property type="term" value="P:proteolysis"/>
    <property type="evidence" value="ECO:0007669"/>
    <property type="project" value="UniProtKB-KW"/>
</dbReference>
<dbReference type="STRING" id="1814289.SAMN05216410_0138"/>
<dbReference type="GO" id="GO:0008234">
    <property type="term" value="F:cysteine-type peptidase activity"/>
    <property type="evidence" value="ECO:0007669"/>
    <property type="project" value="UniProtKB-KW"/>
</dbReference>
<dbReference type="EMBL" id="FMYH01000011">
    <property type="protein sequence ID" value="SDD77341.1"/>
    <property type="molecule type" value="Genomic_DNA"/>
</dbReference>
<dbReference type="Pfam" id="PF00877">
    <property type="entry name" value="NLPC_P60"/>
    <property type="match status" value="1"/>
</dbReference>
<name>A0A1G6XH13_9MICO</name>
<evidence type="ECO:0000256" key="3">
    <source>
        <dbReference type="ARBA" id="ARBA00022801"/>
    </source>
</evidence>
<evidence type="ECO:0000256" key="2">
    <source>
        <dbReference type="ARBA" id="ARBA00022670"/>
    </source>
</evidence>
<dbReference type="InterPro" id="IPR038765">
    <property type="entry name" value="Papain-like_cys_pep_sf"/>
</dbReference>
<keyword evidence="4" id="KW-0788">Thiol protease</keyword>
<dbReference type="InterPro" id="IPR051202">
    <property type="entry name" value="Peptidase_C40"/>
</dbReference>
<dbReference type="Gene3D" id="3.90.1720.10">
    <property type="entry name" value="endopeptidase domain like (from Nostoc punctiforme)"/>
    <property type="match status" value="1"/>
</dbReference>
<dbReference type="PANTHER" id="PTHR47053:SF1">
    <property type="entry name" value="MUREIN DD-ENDOPEPTIDASE MEPH-RELATED"/>
    <property type="match status" value="1"/>
</dbReference>
<organism evidence="7 8">
    <name type="scientific">Sanguibacter gelidistatuariae</name>
    <dbReference type="NCBI Taxonomy" id="1814289"/>
    <lineage>
        <taxon>Bacteria</taxon>
        <taxon>Bacillati</taxon>
        <taxon>Actinomycetota</taxon>
        <taxon>Actinomycetes</taxon>
        <taxon>Micrococcales</taxon>
        <taxon>Sanguibacteraceae</taxon>
        <taxon>Sanguibacter</taxon>
    </lineage>
</organism>
<sequence>MDAELSVLGVKSHGLSAIDRVFSYPNPTANLAGVMERNLKTQVTPARHRAARRPITPLTALVLSTSENVAAVRRRTVIAAASSGLFVSLLGGAPASAAPVTDSAVNTADVDALTAQAREALDLAPAVTVAPDASWTVELTAVSVTPAPEPVPEPARASPATSRAAERTATPSGSSSTAISPTDASAEVSLPASASGSAIIEAASRYIGVPYVWGGSTPSGFDCSGFTSYVYAQVGIAIPRTSGEQRAAGTVVSRDQAQPGDLIFSPGHIGIYAGGNTMIDSSLPGTTIQFREIWQSNPTFVRMT</sequence>
<dbReference type="SUPFAM" id="SSF54001">
    <property type="entry name" value="Cysteine proteinases"/>
    <property type="match status" value="1"/>
</dbReference>
<comment type="similarity">
    <text evidence="1">Belongs to the peptidase C40 family.</text>
</comment>
<feature type="domain" description="NlpC/P60" evidence="6">
    <location>
        <begin position="193"/>
        <end position="304"/>
    </location>
</feature>